<dbReference type="InterPro" id="IPR045053">
    <property type="entry name" value="MAN-like"/>
</dbReference>
<reference evidence="9 10" key="1">
    <citation type="submission" date="2024-01" db="EMBL/GenBank/DDBJ databases">
        <title>The genomes of 5 underutilized Papilionoideae crops provide insights into root nodulation and disease resistance.</title>
        <authorList>
            <person name="Yuan L."/>
        </authorList>
    </citation>
    <scope>NUCLEOTIDE SEQUENCE [LARGE SCALE GENOMIC DNA]</scope>
    <source>
        <strain evidence="9">LY-2023</strain>
        <tissue evidence="9">Leaf</tissue>
    </source>
</reference>
<keyword evidence="6" id="KW-0378">Hydrolase</keyword>
<sequence>MTSMASPPTIIDMIREYSQSGLVICFKKDIPKFQVRCQHHRFPYCKSFCDNLLFDDCTYTLNEVLVTPSNMWQHDLPVTLCLAKMTSIRNLTSAIALVSVLLLISILDCEARLLPINTPAFVQTKDTELVLNGVPFLFNGFNSYWMMNVAVDPNQRYKVSNVFREASAVGLTVCRTWAFSDGGNQSLQMSPGVYNEPMFQALDFVVAEAKKYGVRLMLSLVNNYMDFGGRPQYVQWAKSCGVPVTNDDDFYTNPVVKGYYKDHVKRVLTRINTITKTAYKDEPTIMAWELINEPRCQVDSSGKTINEWIQEMAPYVKSIDSKHLLEVGMEGFYGDSIPDRKQYNPGFQVGTDFVSNNLIKEIDFAAIHAYPDNWLAGQNGTMQMEFMQRWMMSHWEDSRTILKKPLVFTEFGMSKKDPGYSIQARDSFMNVVYSSIYKFAQNGGTFAGGLVWQLLDEGMDPYDDGYEIVLSQNPSTSSVISQQSTKMIALENIH</sequence>
<feature type="domain" description="Glycoside hydrolase family 5" evidence="8">
    <location>
        <begin position="121"/>
        <end position="452"/>
    </location>
</feature>
<comment type="catalytic activity">
    <reaction evidence="1">
        <text>Random hydrolysis of (1-&gt;4)-beta-D-mannosidic linkages in mannans, galactomannans and glucomannans.</text>
        <dbReference type="EC" id="3.2.1.78"/>
    </reaction>
</comment>
<evidence type="ECO:0000313" key="9">
    <source>
        <dbReference type="EMBL" id="KAK7263951.1"/>
    </source>
</evidence>
<organism evidence="9 10">
    <name type="scientific">Clitoria ternatea</name>
    <name type="common">Butterfly pea</name>
    <dbReference type="NCBI Taxonomy" id="43366"/>
    <lineage>
        <taxon>Eukaryota</taxon>
        <taxon>Viridiplantae</taxon>
        <taxon>Streptophyta</taxon>
        <taxon>Embryophyta</taxon>
        <taxon>Tracheophyta</taxon>
        <taxon>Spermatophyta</taxon>
        <taxon>Magnoliopsida</taxon>
        <taxon>eudicotyledons</taxon>
        <taxon>Gunneridae</taxon>
        <taxon>Pentapetalae</taxon>
        <taxon>rosids</taxon>
        <taxon>fabids</taxon>
        <taxon>Fabales</taxon>
        <taxon>Fabaceae</taxon>
        <taxon>Papilionoideae</taxon>
        <taxon>50 kb inversion clade</taxon>
        <taxon>NPAAA clade</taxon>
        <taxon>indigoferoid/millettioid clade</taxon>
        <taxon>Phaseoleae</taxon>
        <taxon>Clitoria</taxon>
    </lineage>
</organism>
<evidence type="ECO:0000256" key="2">
    <source>
        <dbReference type="ARBA" id="ARBA00004613"/>
    </source>
</evidence>
<dbReference type="PANTHER" id="PTHR31451">
    <property type="match status" value="1"/>
</dbReference>
<accession>A0AAN9I8H8</accession>
<dbReference type="GO" id="GO:0005576">
    <property type="term" value="C:extracellular region"/>
    <property type="evidence" value="ECO:0007669"/>
    <property type="project" value="UniProtKB-SubCell"/>
</dbReference>
<evidence type="ECO:0000259" key="8">
    <source>
        <dbReference type="Pfam" id="PF26410"/>
    </source>
</evidence>
<evidence type="ECO:0000256" key="4">
    <source>
        <dbReference type="ARBA" id="ARBA00012706"/>
    </source>
</evidence>
<gene>
    <name evidence="9" type="ORF">RJT34_31551</name>
</gene>
<dbReference type="GO" id="GO:0000272">
    <property type="term" value="P:polysaccharide catabolic process"/>
    <property type="evidence" value="ECO:0007669"/>
    <property type="project" value="InterPro"/>
</dbReference>
<dbReference type="EMBL" id="JAYKXN010000008">
    <property type="protein sequence ID" value="KAK7263951.1"/>
    <property type="molecule type" value="Genomic_DNA"/>
</dbReference>
<evidence type="ECO:0000313" key="10">
    <source>
        <dbReference type="Proteomes" id="UP001359559"/>
    </source>
</evidence>
<dbReference type="FunFam" id="3.20.20.80:FF:000012">
    <property type="entry name" value="Mannan endo-1,4-beta-mannosidase 6"/>
    <property type="match status" value="1"/>
</dbReference>
<evidence type="ECO:0000256" key="7">
    <source>
        <dbReference type="ARBA" id="ARBA00023295"/>
    </source>
</evidence>
<dbReference type="InterPro" id="IPR001547">
    <property type="entry name" value="Glyco_hydro_5"/>
</dbReference>
<keyword evidence="7" id="KW-0326">Glycosidase</keyword>
<dbReference type="EC" id="3.2.1.78" evidence="4"/>
<protein>
    <recommendedName>
        <fullName evidence="4">mannan endo-1,4-beta-mannosidase</fullName>
        <ecNumber evidence="4">3.2.1.78</ecNumber>
    </recommendedName>
</protein>
<dbReference type="PANTHER" id="PTHR31451:SF53">
    <property type="entry name" value="MANNAN ENDO-1,4-BETA-MANNOSIDASE"/>
    <property type="match status" value="1"/>
</dbReference>
<dbReference type="SUPFAM" id="SSF51445">
    <property type="entry name" value="(Trans)glycosidases"/>
    <property type="match status" value="1"/>
</dbReference>
<keyword evidence="5" id="KW-0964">Secreted</keyword>
<name>A0AAN9I8H8_CLITE</name>
<dbReference type="AlphaFoldDB" id="A0AAN9I8H8"/>
<evidence type="ECO:0000256" key="1">
    <source>
        <dbReference type="ARBA" id="ARBA00001678"/>
    </source>
</evidence>
<comment type="similarity">
    <text evidence="3">Belongs to the glycosyl hydrolase 5 (cellulase A) family.</text>
</comment>
<evidence type="ECO:0000256" key="6">
    <source>
        <dbReference type="ARBA" id="ARBA00022801"/>
    </source>
</evidence>
<comment type="subcellular location">
    <subcellularLocation>
        <location evidence="2">Secreted</location>
    </subcellularLocation>
</comment>
<evidence type="ECO:0000256" key="5">
    <source>
        <dbReference type="ARBA" id="ARBA00022525"/>
    </source>
</evidence>
<dbReference type="Proteomes" id="UP001359559">
    <property type="component" value="Unassembled WGS sequence"/>
</dbReference>
<dbReference type="Gene3D" id="3.20.20.80">
    <property type="entry name" value="Glycosidases"/>
    <property type="match status" value="1"/>
</dbReference>
<dbReference type="GO" id="GO:0016985">
    <property type="term" value="F:mannan endo-1,4-beta-mannosidase activity"/>
    <property type="evidence" value="ECO:0007669"/>
    <property type="project" value="UniProtKB-EC"/>
</dbReference>
<dbReference type="Pfam" id="PF26410">
    <property type="entry name" value="GH5_mannosidase"/>
    <property type="match status" value="1"/>
</dbReference>
<dbReference type="InterPro" id="IPR017853">
    <property type="entry name" value="GH"/>
</dbReference>
<keyword evidence="10" id="KW-1185">Reference proteome</keyword>
<proteinExistence type="inferred from homology"/>
<comment type="caution">
    <text evidence="9">The sequence shown here is derived from an EMBL/GenBank/DDBJ whole genome shotgun (WGS) entry which is preliminary data.</text>
</comment>
<evidence type="ECO:0000256" key="3">
    <source>
        <dbReference type="ARBA" id="ARBA00005641"/>
    </source>
</evidence>